<accession>A0A6P8QF74</accession>
<organism evidence="4 5">
    <name type="scientific">Geotrypetes seraphini</name>
    <name type="common">Gaboon caecilian</name>
    <name type="synonym">Caecilia seraphini</name>
    <dbReference type="NCBI Taxonomy" id="260995"/>
    <lineage>
        <taxon>Eukaryota</taxon>
        <taxon>Metazoa</taxon>
        <taxon>Chordata</taxon>
        <taxon>Craniata</taxon>
        <taxon>Vertebrata</taxon>
        <taxon>Euteleostomi</taxon>
        <taxon>Amphibia</taxon>
        <taxon>Gymnophiona</taxon>
        <taxon>Geotrypetes</taxon>
    </lineage>
</organism>
<dbReference type="InterPro" id="IPR050333">
    <property type="entry name" value="SLRP"/>
</dbReference>
<evidence type="ECO:0000259" key="3">
    <source>
        <dbReference type="Pfam" id="PF23598"/>
    </source>
</evidence>
<dbReference type="InterPro" id="IPR055414">
    <property type="entry name" value="LRR_R13L4/SHOC2-like"/>
</dbReference>
<dbReference type="GeneID" id="117359293"/>
<dbReference type="Gene3D" id="3.80.10.10">
    <property type="entry name" value="Ribonuclease Inhibitor"/>
    <property type="match status" value="1"/>
</dbReference>
<feature type="domain" description="Disease resistance R13L4/SHOC-2-like LRR" evidence="3">
    <location>
        <begin position="85"/>
        <end position="174"/>
    </location>
</feature>
<proteinExistence type="predicted"/>
<dbReference type="SUPFAM" id="SSF52058">
    <property type="entry name" value="L domain-like"/>
    <property type="match status" value="1"/>
</dbReference>
<dbReference type="Proteomes" id="UP000515159">
    <property type="component" value="Chromosome 4"/>
</dbReference>
<dbReference type="RefSeq" id="XP_033797707.1">
    <property type="nucleotide sequence ID" value="XM_033941816.1"/>
</dbReference>
<dbReference type="InterPro" id="IPR032675">
    <property type="entry name" value="LRR_dom_sf"/>
</dbReference>
<dbReference type="CTD" id="55222"/>
<dbReference type="InterPro" id="IPR001611">
    <property type="entry name" value="Leu-rich_rpt"/>
</dbReference>
<dbReference type="KEGG" id="gsh:117359293"/>
<evidence type="ECO:0000313" key="5">
    <source>
        <dbReference type="RefSeq" id="XP_033797707.1"/>
    </source>
</evidence>
<evidence type="ECO:0000256" key="1">
    <source>
        <dbReference type="ARBA" id="ARBA00022614"/>
    </source>
</evidence>
<dbReference type="InParanoid" id="A0A6P8QF74"/>
<dbReference type="FunCoup" id="A0A6P8QF74">
    <property type="interactions" value="125"/>
</dbReference>
<keyword evidence="1" id="KW-0433">Leucine-rich repeat</keyword>
<dbReference type="AlphaFoldDB" id="A0A6P8QF74"/>
<gene>
    <name evidence="5" type="primary">LRRC20</name>
</gene>
<dbReference type="Pfam" id="PF23598">
    <property type="entry name" value="LRR_14"/>
    <property type="match status" value="1"/>
</dbReference>
<dbReference type="PANTHER" id="PTHR45712:SF22">
    <property type="entry name" value="INSULIN-LIKE GROWTH FACTOR-BINDING PROTEIN COMPLEX ACID LABILE SUBUNIT"/>
    <property type="match status" value="1"/>
</dbReference>
<dbReference type="PANTHER" id="PTHR45712">
    <property type="entry name" value="AGAP008170-PA"/>
    <property type="match status" value="1"/>
</dbReference>
<keyword evidence="4" id="KW-1185">Reference proteome</keyword>
<dbReference type="OrthoDB" id="1060944at2759"/>
<evidence type="ECO:0000313" key="4">
    <source>
        <dbReference type="Proteomes" id="UP000515159"/>
    </source>
</evidence>
<dbReference type="PROSITE" id="PS51450">
    <property type="entry name" value="LRR"/>
    <property type="match status" value="1"/>
</dbReference>
<name>A0A6P8QF74_GEOSA</name>
<dbReference type="SMART" id="SM00369">
    <property type="entry name" value="LRR_TYP"/>
    <property type="match status" value="2"/>
</dbReference>
<dbReference type="InterPro" id="IPR003591">
    <property type="entry name" value="Leu-rich_rpt_typical-subtyp"/>
</dbReference>
<reference evidence="5" key="1">
    <citation type="submission" date="2025-08" db="UniProtKB">
        <authorList>
            <consortium name="RefSeq"/>
        </authorList>
    </citation>
    <scope>IDENTIFICATION</scope>
</reference>
<protein>
    <submittedName>
        <fullName evidence="5">Leucine-rich repeat-containing protein 20 isoform X1</fullName>
    </submittedName>
</protein>
<sequence length="204" mass="23052">MPFRDCLGLGLFWKHWCGACMHKKMAEAVARVARKVNETVENKEDHLDLSDCQLNTFPIGLYTVMKDVAEKIVSISLANNEIKALTSKFFMTFSQLRELNLAGNCLHQLPEEAANLQHLKVIYLSRNNFQEFPKQLVDVSTLETIDLEKNQISDIPMDKLASMKALQSVNLKSNPLNSDRLAAYSPHKFQLLTSDKEVPTAAQT</sequence>
<evidence type="ECO:0000256" key="2">
    <source>
        <dbReference type="ARBA" id="ARBA00022737"/>
    </source>
</evidence>
<keyword evidence="2" id="KW-0677">Repeat</keyword>